<dbReference type="InterPro" id="IPR011010">
    <property type="entry name" value="DNA_brk_join_enz"/>
</dbReference>
<evidence type="ECO:0000256" key="2">
    <source>
        <dbReference type="ARBA" id="ARBA00023125"/>
    </source>
</evidence>
<dbReference type="GO" id="GO:0006310">
    <property type="term" value="P:DNA recombination"/>
    <property type="evidence" value="ECO:0007669"/>
    <property type="project" value="UniProtKB-KW"/>
</dbReference>
<dbReference type="InterPro" id="IPR050090">
    <property type="entry name" value="Tyrosine_recombinase_XerCD"/>
</dbReference>
<dbReference type="PANTHER" id="PTHR30349:SF90">
    <property type="entry name" value="TYROSINE RECOMBINASE XERD"/>
    <property type="match status" value="1"/>
</dbReference>
<evidence type="ECO:0000256" key="4">
    <source>
        <dbReference type="SAM" id="MobiDB-lite"/>
    </source>
</evidence>
<dbReference type="InterPro" id="IPR013762">
    <property type="entry name" value="Integrase-like_cat_sf"/>
</dbReference>
<name>A0A2S7BYV7_9XANT</name>
<proteinExistence type="predicted"/>
<dbReference type="AlphaFoldDB" id="A0A2S7BYV7"/>
<dbReference type="EMBL" id="MDEE01000033">
    <property type="protein sequence ID" value="PPU54522.1"/>
    <property type="molecule type" value="Genomic_DNA"/>
</dbReference>
<comment type="caution">
    <text evidence="5">The sequence shown here is derived from an EMBL/GenBank/DDBJ whole genome shotgun (WGS) entry which is preliminary data.</text>
</comment>
<evidence type="ECO:0000313" key="5">
    <source>
        <dbReference type="EMBL" id="PPU54522.1"/>
    </source>
</evidence>
<dbReference type="Gene3D" id="1.10.150.130">
    <property type="match status" value="1"/>
</dbReference>
<organism evidence="5 6">
    <name type="scientific">Xanthomonas dyei</name>
    <dbReference type="NCBI Taxonomy" id="743699"/>
    <lineage>
        <taxon>Bacteria</taxon>
        <taxon>Pseudomonadati</taxon>
        <taxon>Pseudomonadota</taxon>
        <taxon>Gammaproteobacteria</taxon>
        <taxon>Lysobacterales</taxon>
        <taxon>Lysobacteraceae</taxon>
        <taxon>Xanthomonas</taxon>
    </lineage>
</organism>
<keyword evidence="1" id="KW-0229">DNA integration</keyword>
<dbReference type="Proteomes" id="UP000238908">
    <property type="component" value="Unassembled WGS sequence"/>
</dbReference>
<keyword evidence="3" id="KW-0233">DNA recombination</keyword>
<dbReference type="Gene3D" id="1.10.443.10">
    <property type="entry name" value="Intergrase catalytic core"/>
    <property type="match status" value="1"/>
</dbReference>
<evidence type="ECO:0000256" key="1">
    <source>
        <dbReference type="ARBA" id="ARBA00022908"/>
    </source>
</evidence>
<sequence>MGRGRKRKFNPNMPAHIDQKALPQGIYWEDGRWYVIEAHPEGGRSRKRTVAHKHSRLSELHAIVECSRGEVERGTLAFLNERFHGSTEFKTLAPGTQKDYKQSGQAACAYVLKDGSQLGRMQVARINVPAMQRLVETLAAGREATAMQPAIEPRPSKANHVLRYLRRLFGWGIRFGLCEHNPAKGVRQAKEVAAHTMPEQDAFTAILRFAQQRATFEAHTKGSVSPYLHAVMVLAYNLRLRGAEVTDLTDAHAGEQGILATRRKGSRDNVTIWNGELRSAWAWLIEYRRRTMAAHERPIPLKPEQRRLVVSQSGTPLTKSALDSAWQRMIRLAIREGVIEEAQRFSLHGLKHRGITDTEGTLADKQEAAGHKTQQMTRRYSHDVPVVKPPRRTS</sequence>
<feature type="region of interest" description="Disordered" evidence="4">
    <location>
        <begin position="369"/>
        <end position="394"/>
    </location>
</feature>
<gene>
    <name evidence="5" type="ORF">XdyCFBP7245_17835</name>
</gene>
<accession>A0A2S7BYV7</accession>
<dbReference type="PANTHER" id="PTHR30349">
    <property type="entry name" value="PHAGE INTEGRASE-RELATED"/>
    <property type="match status" value="1"/>
</dbReference>
<protein>
    <submittedName>
        <fullName evidence="5">Integrase</fullName>
    </submittedName>
</protein>
<dbReference type="InterPro" id="IPR010998">
    <property type="entry name" value="Integrase_recombinase_N"/>
</dbReference>
<evidence type="ECO:0000313" key="6">
    <source>
        <dbReference type="Proteomes" id="UP000238908"/>
    </source>
</evidence>
<evidence type="ECO:0000256" key="3">
    <source>
        <dbReference type="ARBA" id="ARBA00023172"/>
    </source>
</evidence>
<reference evidence="5 6" key="1">
    <citation type="submission" date="2016-08" db="EMBL/GenBank/DDBJ databases">
        <authorList>
            <person name="Seilhamer J.J."/>
        </authorList>
    </citation>
    <scope>NUCLEOTIDE SEQUENCE [LARGE SCALE GENOMIC DNA]</scope>
    <source>
        <strain evidence="5 6">CFBP7245</strain>
    </source>
</reference>
<dbReference type="GO" id="GO:0015074">
    <property type="term" value="P:DNA integration"/>
    <property type="evidence" value="ECO:0007669"/>
    <property type="project" value="UniProtKB-KW"/>
</dbReference>
<dbReference type="RefSeq" id="WP_104616855.1">
    <property type="nucleotide sequence ID" value="NZ_JBHLXZ010000030.1"/>
</dbReference>
<dbReference type="SUPFAM" id="SSF56349">
    <property type="entry name" value="DNA breaking-rejoining enzymes"/>
    <property type="match status" value="1"/>
</dbReference>
<keyword evidence="2" id="KW-0238">DNA-binding</keyword>
<dbReference type="GO" id="GO:0003677">
    <property type="term" value="F:DNA binding"/>
    <property type="evidence" value="ECO:0007669"/>
    <property type="project" value="UniProtKB-KW"/>
</dbReference>